<geneLocation type="plasmid" evidence="6 7">
    <name>pSS37A-Re-2</name>
</geneLocation>
<dbReference type="InterPro" id="IPR007792">
    <property type="entry name" value="T4SS_VirB3/TrbD/AvhB"/>
</dbReference>
<keyword evidence="4 5" id="KW-0472">Membrane</keyword>
<evidence type="ECO:0000256" key="3">
    <source>
        <dbReference type="ARBA" id="ARBA00022989"/>
    </source>
</evidence>
<gene>
    <name evidence="6" type="ORF">SS37A_38560</name>
</gene>
<sequence>MQLEEDTPPHLDPLVGGLTRPPMMLGVPFNLFVVEVCVIVMIMINAKNLLVFLLLIPIHGAAYALTVRDPRFLDVAIVKFTKCPITRNHTFWGGDSYSP</sequence>
<evidence type="ECO:0000313" key="7">
    <source>
        <dbReference type="Proteomes" id="UP001317629"/>
    </source>
</evidence>
<evidence type="ECO:0000256" key="5">
    <source>
        <dbReference type="SAM" id="Phobius"/>
    </source>
</evidence>
<evidence type="ECO:0000256" key="1">
    <source>
        <dbReference type="ARBA" id="ARBA00004370"/>
    </source>
</evidence>
<reference evidence="6 7" key="1">
    <citation type="journal article" date="2023" name="Int. J. Syst. Evol. Microbiol.">
        <title>Methylocystis iwaonis sp. nov., a type II methane-oxidizing bacterium from surface soil of a rice paddy field in Japan, and emended description of the genus Methylocystis (ex Whittenbury et al. 1970) Bowman et al. 1993.</title>
        <authorList>
            <person name="Kaise H."/>
            <person name="Sawadogo J.B."/>
            <person name="Alam M.S."/>
            <person name="Ueno C."/>
            <person name="Dianou D."/>
            <person name="Shinjo R."/>
            <person name="Asakawa S."/>
        </authorList>
    </citation>
    <scope>NUCLEOTIDE SEQUENCE [LARGE SCALE GENOMIC DNA]</scope>
    <source>
        <strain evidence="6 7">SS37A-Re</strain>
    </source>
</reference>
<proteinExistence type="predicted"/>
<organism evidence="6 7">
    <name type="scientific">Methylocystis iwaonis</name>
    <dbReference type="NCBI Taxonomy" id="2885079"/>
    <lineage>
        <taxon>Bacteria</taxon>
        <taxon>Pseudomonadati</taxon>
        <taxon>Pseudomonadota</taxon>
        <taxon>Alphaproteobacteria</taxon>
        <taxon>Hyphomicrobiales</taxon>
        <taxon>Methylocystaceae</taxon>
        <taxon>Methylocystis</taxon>
    </lineage>
</organism>
<protein>
    <recommendedName>
        <fullName evidence="8">Type VI secretion protein</fullName>
    </recommendedName>
</protein>
<keyword evidence="2 5" id="KW-0812">Transmembrane</keyword>
<evidence type="ECO:0000256" key="2">
    <source>
        <dbReference type="ARBA" id="ARBA00022692"/>
    </source>
</evidence>
<feature type="transmembrane region" description="Helical" evidence="5">
    <location>
        <begin position="49"/>
        <end position="66"/>
    </location>
</feature>
<keyword evidence="6" id="KW-0614">Plasmid</keyword>
<dbReference type="Pfam" id="PF05101">
    <property type="entry name" value="VirB3"/>
    <property type="match status" value="1"/>
</dbReference>
<keyword evidence="3 5" id="KW-1133">Transmembrane helix</keyword>
<dbReference type="RefSeq" id="WP_281932637.1">
    <property type="nucleotide sequence ID" value="NZ_AP027144.1"/>
</dbReference>
<evidence type="ECO:0000256" key="4">
    <source>
        <dbReference type="ARBA" id="ARBA00023136"/>
    </source>
</evidence>
<comment type="subcellular location">
    <subcellularLocation>
        <location evidence="1">Membrane</location>
    </subcellularLocation>
</comment>
<dbReference type="Proteomes" id="UP001317629">
    <property type="component" value="Plasmid pSS37A-Re-2"/>
</dbReference>
<keyword evidence="7" id="KW-1185">Reference proteome</keyword>
<name>A0ABM8EE89_9HYPH</name>
<accession>A0ABM8EE89</accession>
<evidence type="ECO:0008006" key="8">
    <source>
        <dbReference type="Google" id="ProtNLM"/>
    </source>
</evidence>
<feature type="transmembrane region" description="Helical" evidence="5">
    <location>
        <begin position="23"/>
        <end position="42"/>
    </location>
</feature>
<dbReference type="EMBL" id="AP027144">
    <property type="protein sequence ID" value="BDV36326.1"/>
    <property type="molecule type" value="Genomic_DNA"/>
</dbReference>
<evidence type="ECO:0000313" key="6">
    <source>
        <dbReference type="EMBL" id="BDV36326.1"/>
    </source>
</evidence>